<keyword evidence="4 6" id="KW-1133">Transmembrane helix</keyword>
<sequence length="126" mass="13453">MSAWWAAALAGAVCGLLSGLGIGGGTLLMVWMTGVAALPQQTAQGINLLYFLPSAVCALIFHIRNKLIRWDIVLPAALGGCVTAAIAAWIATGLDVSLLRRLFGGFLLLTGLRELFFRQQRDKNAR</sequence>
<dbReference type="EMBL" id="JBBMFF010000187">
    <property type="protein sequence ID" value="MEQ2510765.1"/>
    <property type="molecule type" value="Genomic_DNA"/>
</dbReference>
<gene>
    <name evidence="7" type="ORF">WMO66_05810</name>
</gene>
<keyword evidence="6" id="KW-1003">Cell membrane</keyword>
<dbReference type="Proteomes" id="UP001491552">
    <property type="component" value="Unassembled WGS sequence"/>
</dbReference>
<dbReference type="PANTHER" id="PTHR43701:SF2">
    <property type="entry name" value="MEMBRANE TRANSPORTER PROTEIN YJNA-RELATED"/>
    <property type="match status" value="1"/>
</dbReference>
<comment type="similarity">
    <text evidence="2 6">Belongs to the 4-toluene sulfonate uptake permease (TSUP) (TC 2.A.102) family.</text>
</comment>
<dbReference type="PANTHER" id="PTHR43701">
    <property type="entry name" value="MEMBRANE TRANSPORTER PROTEIN MJ0441-RELATED"/>
    <property type="match status" value="1"/>
</dbReference>
<reference evidence="7 8" key="1">
    <citation type="submission" date="2024-03" db="EMBL/GenBank/DDBJ databases">
        <title>Human intestinal bacterial collection.</title>
        <authorList>
            <person name="Pauvert C."/>
            <person name="Hitch T.C.A."/>
            <person name="Clavel T."/>
        </authorList>
    </citation>
    <scope>NUCLEOTIDE SEQUENCE [LARGE SCALE GENOMIC DNA]</scope>
    <source>
        <strain evidence="7 8">CLA-AA-H192</strain>
    </source>
</reference>
<evidence type="ECO:0000313" key="8">
    <source>
        <dbReference type="Proteomes" id="UP001491552"/>
    </source>
</evidence>
<dbReference type="InterPro" id="IPR002781">
    <property type="entry name" value="TM_pro_TauE-like"/>
</dbReference>
<dbReference type="RefSeq" id="WP_349135447.1">
    <property type="nucleotide sequence ID" value="NZ_JBBMFF010000187.1"/>
</dbReference>
<name>A0ABV1G5W2_9FIRM</name>
<proteinExistence type="inferred from homology"/>
<evidence type="ECO:0000256" key="3">
    <source>
        <dbReference type="ARBA" id="ARBA00022692"/>
    </source>
</evidence>
<keyword evidence="3 6" id="KW-0812">Transmembrane</keyword>
<dbReference type="Pfam" id="PF01925">
    <property type="entry name" value="TauE"/>
    <property type="match status" value="1"/>
</dbReference>
<accession>A0ABV1G5W2</accession>
<feature type="transmembrane region" description="Helical" evidence="6">
    <location>
        <begin position="98"/>
        <end position="116"/>
    </location>
</feature>
<keyword evidence="5 6" id="KW-0472">Membrane</keyword>
<keyword evidence="8" id="KW-1185">Reference proteome</keyword>
<feature type="transmembrane region" description="Helical" evidence="6">
    <location>
        <begin position="45"/>
        <end position="63"/>
    </location>
</feature>
<comment type="subcellular location">
    <subcellularLocation>
        <location evidence="6">Cell membrane</location>
        <topology evidence="6">Multi-pass membrane protein</topology>
    </subcellularLocation>
    <subcellularLocation>
        <location evidence="1">Membrane</location>
        <topology evidence="1">Multi-pass membrane protein</topology>
    </subcellularLocation>
</comment>
<feature type="transmembrane region" description="Helical" evidence="6">
    <location>
        <begin position="72"/>
        <end position="92"/>
    </location>
</feature>
<evidence type="ECO:0000256" key="6">
    <source>
        <dbReference type="RuleBase" id="RU363041"/>
    </source>
</evidence>
<comment type="caution">
    <text evidence="7">The sequence shown here is derived from an EMBL/GenBank/DDBJ whole genome shotgun (WGS) entry which is preliminary data.</text>
</comment>
<evidence type="ECO:0000256" key="4">
    <source>
        <dbReference type="ARBA" id="ARBA00022989"/>
    </source>
</evidence>
<evidence type="ECO:0000313" key="7">
    <source>
        <dbReference type="EMBL" id="MEQ2510765.1"/>
    </source>
</evidence>
<organism evidence="7 8">
    <name type="scientific">Faecousia intestinalis</name>
    <dbReference type="NCBI Taxonomy" id="3133167"/>
    <lineage>
        <taxon>Bacteria</taxon>
        <taxon>Bacillati</taxon>
        <taxon>Bacillota</taxon>
        <taxon>Clostridia</taxon>
        <taxon>Eubacteriales</taxon>
        <taxon>Oscillospiraceae</taxon>
        <taxon>Faecousia</taxon>
    </lineage>
</organism>
<evidence type="ECO:0000256" key="2">
    <source>
        <dbReference type="ARBA" id="ARBA00009142"/>
    </source>
</evidence>
<dbReference type="InterPro" id="IPR051598">
    <property type="entry name" value="TSUP/Inactive_protease-like"/>
</dbReference>
<evidence type="ECO:0000256" key="5">
    <source>
        <dbReference type="ARBA" id="ARBA00023136"/>
    </source>
</evidence>
<protein>
    <recommendedName>
        <fullName evidence="6">Probable membrane transporter protein</fullName>
    </recommendedName>
</protein>
<evidence type="ECO:0000256" key="1">
    <source>
        <dbReference type="ARBA" id="ARBA00004141"/>
    </source>
</evidence>